<dbReference type="STRING" id="1166073.SAMN05192530_10741"/>
<dbReference type="InterPro" id="IPR036291">
    <property type="entry name" value="NAD(P)-bd_dom_sf"/>
</dbReference>
<dbReference type="RefSeq" id="WP_090674953.1">
    <property type="nucleotide sequence ID" value="NZ_FNIT01000007.1"/>
</dbReference>
<dbReference type="PRINTS" id="PR00081">
    <property type="entry name" value="GDHRDH"/>
</dbReference>
<reference evidence="2 3" key="1">
    <citation type="submission" date="2016-10" db="EMBL/GenBank/DDBJ databases">
        <authorList>
            <person name="de Groot N.N."/>
        </authorList>
    </citation>
    <scope>NUCLEOTIDE SEQUENCE [LARGE SCALE GENOMIC DNA]</scope>
    <source>
        <strain evidence="3">L7-484,KACC 16230,DSM 25025</strain>
    </source>
</reference>
<dbReference type="Pfam" id="PF13561">
    <property type="entry name" value="adh_short_C2"/>
    <property type="match status" value="1"/>
</dbReference>
<dbReference type="CDD" id="cd05344">
    <property type="entry name" value="BKR_like_SDR_like"/>
    <property type="match status" value="1"/>
</dbReference>
<dbReference type="SUPFAM" id="SSF51735">
    <property type="entry name" value="NAD(P)-binding Rossmann-fold domains"/>
    <property type="match status" value="1"/>
</dbReference>
<organism evidence="2 3">
    <name type="scientific">Aureimonas jatrophae</name>
    <dbReference type="NCBI Taxonomy" id="1166073"/>
    <lineage>
        <taxon>Bacteria</taxon>
        <taxon>Pseudomonadati</taxon>
        <taxon>Pseudomonadota</taxon>
        <taxon>Alphaproteobacteria</taxon>
        <taxon>Hyphomicrobiales</taxon>
        <taxon>Aurantimonadaceae</taxon>
        <taxon>Aureimonas</taxon>
    </lineage>
</organism>
<accession>A0A1H0K1E3</accession>
<dbReference type="InterPro" id="IPR002347">
    <property type="entry name" value="SDR_fam"/>
</dbReference>
<evidence type="ECO:0000313" key="3">
    <source>
        <dbReference type="Proteomes" id="UP000198793"/>
    </source>
</evidence>
<dbReference type="PANTHER" id="PTHR42879:SF6">
    <property type="entry name" value="NADPH-DEPENDENT REDUCTASE BACG"/>
    <property type="match status" value="1"/>
</dbReference>
<evidence type="ECO:0000256" key="1">
    <source>
        <dbReference type="ARBA" id="ARBA00006484"/>
    </source>
</evidence>
<dbReference type="InterPro" id="IPR050259">
    <property type="entry name" value="SDR"/>
</dbReference>
<keyword evidence="3" id="KW-1185">Reference proteome</keyword>
<name>A0A1H0K1E3_9HYPH</name>
<sequence length="261" mass="27268">MDLQLAGRRAVVLASSKGLGLAIARQLAAEGAHPLLVGRDENRLRHEAERITAHGAGHASFVVADLGQPGAVDTIAEAAERLGPVDLLVNNSGGPPPGTTSQMTAELLQRQADTMVFPLIALTNRFLPAMRERDFGRILTIASSGVQQPIPNLALSNTLRAALQGWSKTLAAEVAGDGITVNMLLPGRIATDRLEELDQAAAKRTGKAVEEVRESARAGIPAGRYGTPEEFAAVATFLLSGPAAYVTGTTVRCDGGLVRGI</sequence>
<gene>
    <name evidence="2" type="ORF">SAMN05192530_10741</name>
</gene>
<dbReference type="Proteomes" id="UP000198793">
    <property type="component" value="Unassembled WGS sequence"/>
</dbReference>
<proteinExistence type="inferred from homology"/>
<dbReference type="Gene3D" id="3.40.50.720">
    <property type="entry name" value="NAD(P)-binding Rossmann-like Domain"/>
    <property type="match status" value="1"/>
</dbReference>
<comment type="similarity">
    <text evidence="1">Belongs to the short-chain dehydrogenases/reductases (SDR) family.</text>
</comment>
<evidence type="ECO:0000313" key="2">
    <source>
        <dbReference type="EMBL" id="SDO49593.1"/>
    </source>
</evidence>
<dbReference type="OrthoDB" id="9793325at2"/>
<protein>
    <submittedName>
        <fullName evidence="2">3-oxoacyl-[acyl-carrier protein] reductase</fullName>
    </submittedName>
</protein>
<dbReference type="PANTHER" id="PTHR42879">
    <property type="entry name" value="3-OXOACYL-(ACYL-CARRIER-PROTEIN) REDUCTASE"/>
    <property type="match status" value="1"/>
</dbReference>
<dbReference type="AlphaFoldDB" id="A0A1H0K1E3"/>
<dbReference type="EMBL" id="FNIT01000007">
    <property type="protein sequence ID" value="SDO49593.1"/>
    <property type="molecule type" value="Genomic_DNA"/>
</dbReference>